<evidence type="ECO:0000256" key="8">
    <source>
        <dbReference type="ARBA" id="ARBA00022741"/>
    </source>
</evidence>
<accession>E4KR83</accession>
<keyword evidence="5" id="KW-0597">Phosphoprotein</keyword>
<dbReference type="InterPro" id="IPR050398">
    <property type="entry name" value="HssS/ArlS-like"/>
</dbReference>
<dbReference type="InterPro" id="IPR003594">
    <property type="entry name" value="HATPase_dom"/>
</dbReference>
<feature type="domain" description="Histidine kinase" evidence="15">
    <location>
        <begin position="87"/>
        <end position="293"/>
    </location>
</feature>
<dbReference type="RefSeq" id="WP_006418994.1">
    <property type="nucleotide sequence ID" value="NZ_AENN01000018.1"/>
</dbReference>
<keyword evidence="9 16" id="KW-0418">Kinase</keyword>
<keyword evidence="4" id="KW-1003">Cell membrane</keyword>
<evidence type="ECO:0000256" key="10">
    <source>
        <dbReference type="ARBA" id="ARBA00022840"/>
    </source>
</evidence>
<evidence type="ECO:0000313" key="16">
    <source>
        <dbReference type="EMBL" id="EFR30471.1"/>
    </source>
</evidence>
<evidence type="ECO:0000256" key="2">
    <source>
        <dbReference type="ARBA" id="ARBA00004651"/>
    </source>
</evidence>
<keyword evidence="10" id="KW-0067">ATP-binding</keyword>
<dbReference type="Pfam" id="PF00512">
    <property type="entry name" value="HisKA"/>
    <property type="match status" value="1"/>
</dbReference>
<dbReference type="Pfam" id="PF02518">
    <property type="entry name" value="HATPase_c"/>
    <property type="match status" value="1"/>
</dbReference>
<keyword evidence="6" id="KW-0808">Transferase</keyword>
<dbReference type="Proteomes" id="UP000005990">
    <property type="component" value="Unassembled WGS sequence"/>
</dbReference>
<dbReference type="GO" id="GO:0005524">
    <property type="term" value="F:ATP binding"/>
    <property type="evidence" value="ECO:0007669"/>
    <property type="project" value="UniProtKB-KW"/>
</dbReference>
<dbReference type="Gene3D" id="1.10.287.130">
    <property type="match status" value="1"/>
</dbReference>
<evidence type="ECO:0000256" key="7">
    <source>
        <dbReference type="ARBA" id="ARBA00022692"/>
    </source>
</evidence>
<evidence type="ECO:0000256" key="6">
    <source>
        <dbReference type="ARBA" id="ARBA00022679"/>
    </source>
</evidence>
<dbReference type="eggNOG" id="COG2205">
    <property type="taxonomic scope" value="Bacteria"/>
</dbReference>
<dbReference type="AlphaFoldDB" id="E4KR83"/>
<dbReference type="OrthoDB" id="9792991at2"/>
<evidence type="ECO:0000256" key="11">
    <source>
        <dbReference type="ARBA" id="ARBA00022989"/>
    </source>
</evidence>
<dbReference type="EMBL" id="AENN01000018">
    <property type="protein sequence ID" value="EFR30471.1"/>
    <property type="molecule type" value="Genomic_DNA"/>
</dbReference>
<evidence type="ECO:0000256" key="14">
    <source>
        <dbReference type="SAM" id="Phobius"/>
    </source>
</evidence>
<dbReference type="EC" id="2.7.13.3" evidence="3"/>
<comment type="catalytic activity">
    <reaction evidence="1">
        <text>ATP + protein L-histidine = ADP + protein N-phospho-L-histidine.</text>
        <dbReference type="EC" id="2.7.13.3"/>
    </reaction>
</comment>
<name>E4KR83_9LACT</name>
<evidence type="ECO:0000313" key="17">
    <source>
        <dbReference type="Proteomes" id="UP000005990"/>
    </source>
</evidence>
<dbReference type="SMART" id="SM00388">
    <property type="entry name" value="HisKA"/>
    <property type="match status" value="1"/>
</dbReference>
<gene>
    <name evidence="16" type="ORF">HMPREF9257_0382</name>
</gene>
<dbReference type="Gene3D" id="3.30.565.10">
    <property type="entry name" value="Histidine kinase-like ATPase, C-terminal domain"/>
    <property type="match status" value="1"/>
</dbReference>
<dbReference type="PANTHER" id="PTHR45528">
    <property type="entry name" value="SENSOR HISTIDINE KINASE CPXA"/>
    <property type="match status" value="1"/>
</dbReference>
<dbReference type="SMART" id="SM00387">
    <property type="entry name" value="HATPase_c"/>
    <property type="match status" value="1"/>
</dbReference>
<dbReference type="CDD" id="cd00075">
    <property type="entry name" value="HATPase"/>
    <property type="match status" value="1"/>
</dbReference>
<dbReference type="InterPro" id="IPR005467">
    <property type="entry name" value="His_kinase_dom"/>
</dbReference>
<dbReference type="SUPFAM" id="SSF55874">
    <property type="entry name" value="ATPase domain of HSP90 chaperone/DNA topoisomerase II/histidine kinase"/>
    <property type="match status" value="1"/>
</dbReference>
<evidence type="ECO:0000256" key="12">
    <source>
        <dbReference type="ARBA" id="ARBA00023012"/>
    </source>
</evidence>
<keyword evidence="8" id="KW-0547">Nucleotide-binding</keyword>
<protein>
    <recommendedName>
        <fullName evidence="3">histidine kinase</fullName>
        <ecNumber evidence="3">2.7.13.3</ecNumber>
    </recommendedName>
</protein>
<evidence type="ECO:0000256" key="9">
    <source>
        <dbReference type="ARBA" id="ARBA00022777"/>
    </source>
</evidence>
<evidence type="ECO:0000256" key="3">
    <source>
        <dbReference type="ARBA" id="ARBA00012438"/>
    </source>
</evidence>
<proteinExistence type="predicted"/>
<feature type="transmembrane region" description="Helical" evidence="14">
    <location>
        <begin position="6"/>
        <end position="25"/>
    </location>
</feature>
<keyword evidence="7 14" id="KW-0812">Transmembrane</keyword>
<organism evidence="16 17">
    <name type="scientific">Eremococcus coleocola ACS-139-V-Col8</name>
    <dbReference type="NCBI Taxonomy" id="908337"/>
    <lineage>
        <taxon>Bacteria</taxon>
        <taxon>Bacillati</taxon>
        <taxon>Bacillota</taxon>
        <taxon>Bacilli</taxon>
        <taxon>Lactobacillales</taxon>
        <taxon>Aerococcaceae</taxon>
        <taxon>Eremococcus</taxon>
    </lineage>
</organism>
<dbReference type="GO" id="GO:0000155">
    <property type="term" value="F:phosphorelay sensor kinase activity"/>
    <property type="evidence" value="ECO:0007669"/>
    <property type="project" value="InterPro"/>
</dbReference>
<dbReference type="InterPro" id="IPR003661">
    <property type="entry name" value="HisK_dim/P_dom"/>
</dbReference>
<evidence type="ECO:0000256" key="13">
    <source>
        <dbReference type="ARBA" id="ARBA00023136"/>
    </source>
</evidence>
<dbReference type="CDD" id="cd00082">
    <property type="entry name" value="HisKA"/>
    <property type="match status" value="1"/>
</dbReference>
<keyword evidence="12" id="KW-0902">Two-component regulatory system</keyword>
<keyword evidence="13 14" id="KW-0472">Membrane</keyword>
<evidence type="ECO:0000256" key="4">
    <source>
        <dbReference type="ARBA" id="ARBA00022475"/>
    </source>
</evidence>
<reference evidence="16 17" key="1">
    <citation type="submission" date="2010-10" db="EMBL/GenBank/DDBJ databases">
        <authorList>
            <person name="Durkin A.S."/>
            <person name="Madupu R."/>
            <person name="Torralba M."/>
            <person name="Gillis M."/>
            <person name="Methe B."/>
            <person name="Sutton G."/>
            <person name="Nelson K.E."/>
        </authorList>
    </citation>
    <scope>NUCLEOTIDE SEQUENCE [LARGE SCALE GENOMIC DNA]</scope>
    <source>
        <strain evidence="16 17">ACS-139-V-Col8</strain>
    </source>
</reference>
<dbReference type="PRINTS" id="PR01780">
    <property type="entry name" value="LANTIREGPROT"/>
</dbReference>
<evidence type="ECO:0000259" key="15">
    <source>
        <dbReference type="PROSITE" id="PS50109"/>
    </source>
</evidence>
<dbReference type="PANTHER" id="PTHR45528:SF1">
    <property type="entry name" value="SENSOR HISTIDINE KINASE CPXA"/>
    <property type="match status" value="1"/>
</dbReference>
<keyword evidence="17" id="KW-1185">Reference proteome</keyword>
<sequence>MWIISVAAAIIVILIIYILSLRRALKGLSSLVEEKQNNQSNLQLTNQSSHKSLDPLIKDYNKLFNEIQSSKQAIKRDQAYLDQTLHNVSHDIRTPLTISKGYVQQLRKSQPDDPYLEKIDTNLTSISQRLEDLLLYQDLLENQVKIDGQAINLSDLVKRKLMTYYDAFVEADFQVDLDIADQLYIQADAQQTERILDNLLGNVLQHGHKTMAIFLGSLADQVYLQVQNQSKQAIRNLAQLTHRFYSEDLSGSEKTSGLGLYIVQELMDKNHGYLELDYDDTLFSVNLVWPSFNSDDSSKNN</sequence>
<keyword evidence="11 14" id="KW-1133">Transmembrane helix</keyword>
<dbReference type="InterPro" id="IPR036097">
    <property type="entry name" value="HisK_dim/P_sf"/>
</dbReference>
<dbReference type="SUPFAM" id="SSF47384">
    <property type="entry name" value="Homodimeric domain of signal transducing histidine kinase"/>
    <property type="match status" value="1"/>
</dbReference>
<dbReference type="InterPro" id="IPR036890">
    <property type="entry name" value="HATPase_C_sf"/>
</dbReference>
<dbReference type="InterPro" id="IPR008358">
    <property type="entry name" value="Sig_transdc_His_kin/Pase_MprB"/>
</dbReference>
<dbReference type="STRING" id="908337.HMPREF9257_0382"/>
<comment type="caution">
    <text evidence="16">The sequence shown here is derived from an EMBL/GenBank/DDBJ whole genome shotgun (WGS) entry which is preliminary data.</text>
</comment>
<evidence type="ECO:0000256" key="1">
    <source>
        <dbReference type="ARBA" id="ARBA00000085"/>
    </source>
</evidence>
<comment type="subcellular location">
    <subcellularLocation>
        <location evidence="2">Cell membrane</location>
        <topology evidence="2">Multi-pass membrane protein</topology>
    </subcellularLocation>
</comment>
<dbReference type="PROSITE" id="PS50109">
    <property type="entry name" value="HIS_KIN"/>
    <property type="match status" value="1"/>
</dbReference>
<dbReference type="GO" id="GO:0005886">
    <property type="term" value="C:plasma membrane"/>
    <property type="evidence" value="ECO:0007669"/>
    <property type="project" value="UniProtKB-SubCell"/>
</dbReference>
<evidence type="ECO:0000256" key="5">
    <source>
        <dbReference type="ARBA" id="ARBA00022553"/>
    </source>
</evidence>